<dbReference type="Pfam" id="PF13499">
    <property type="entry name" value="EF-hand_7"/>
    <property type="match status" value="2"/>
</dbReference>
<evidence type="ECO:0000313" key="6">
    <source>
        <dbReference type="Proteomes" id="UP000271098"/>
    </source>
</evidence>
<evidence type="ECO:0000256" key="3">
    <source>
        <dbReference type="ARBA" id="ARBA00022837"/>
    </source>
</evidence>
<dbReference type="PROSITE" id="PS00018">
    <property type="entry name" value="EF_HAND_1"/>
    <property type="match status" value="3"/>
</dbReference>
<evidence type="ECO:0000256" key="2">
    <source>
        <dbReference type="ARBA" id="ARBA00022737"/>
    </source>
</evidence>
<reference evidence="7" key="1">
    <citation type="submission" date="2016-06" db="UniProtKB">
        <authorList>
            <consortium name="WormBaseParasite"/>
        </authorList>
    </citation>
    <scope>IDENTIFICATION</scope>
</reference>
<gene>
    <name evidence="5" type="ORF">GPUH_LOCUS19072</name>
</gene>
<feature type="domain" description="EF-hand" evidence="4">
    <location>
        <begin position="100"/>
        <end position="135"/>
    </location>
</feature>
<feature type="domain" description="EF-hand" evidence="4">
    <location>
        <begin position="1"/>
        <end position="29"/>
    </location>
</feature>
<dbReference type="OrthoDB" id="26525at2759"/>
<keyword evidence="6" id="KW-1185">Reference proteome</keyword>
<name>A0A183EDN2_9BILA</name>
<evidence type="ECO:0000259" key="4">
    <source>
        <dbReference type="PROSITE" id="PS50222"/>
    </source>
</evidence>
<keyword evidence="1" id="KW-0479">Metal-binding</keyword>
<evidence type="ECO:0000256" key="1">
    <source>
        <dbReference type="ARBA" id="ARBA00022723"/>
    </source>
</evidence>
<evidence type="ECO:0000313" key="7">
    <source>
        <dbReference type="WBParaSite" id="GPUH_0001909801-mRNA-1"/>
    </source>
</evidence>
<dbReference type="InterPro" id="IPR018247">
    <property type="entry name" value="EF_Hand_1_Ca_BS"/>
</dbReference>
<dbReference type="GO" id="GO:0005509">
    <property type="term" value="F:calcium ion binding"/>
    <property type="evidence" value="ECO:0007669"/>
    <property type="project" value="InterPro"/>
</dbReference>
<dbReference type="WBParaSite" id="GPUH_0001909801-mRNA-1">
    <property type="protein sequence ID" value="GPUH_0001909801-mRNA-1"/>
    <property type="gene ID" value="GPUH_0001909801"/>
</dbReference>
<dbReference type="SMART" id="SM00054">
    <property type="entry name" value="EFh"/>
    <property type="match status" value="4"/>
</dbReference>
<dbReference type="EMBL" id="UYRT01087861">
    <property type="protein sequence ID" value="VDN33091.1"/>
    <property type="molecule type" value="Genomic_DNA"/>
</dbReference>
<dbReference type="CDD" id="cd00051">
    <property type="entry name" value="EFh"/>
    <property type="match status" value="1"/>
</dbReference>
<feature type="domain" description="EF-hand" evidence="4">
    <location>
        <begin position="32"/>
        <end position="67"/>
    </location>
</feature>
<dbReference type="Proteomes" id="UP000271098">
    <property type="component" value="Unassembled WGS sequence"/>
</dbReference>
<accession>A0A183EDN2</accession>
<dbReference type="PROSITE" id="PS50222">
    <property type="entry name" value="EF_HAND_2"/>
    <property type="match status" value="3"/>
</dbReference>
<evidence type="ECO:0000313" key="5">
    <source>
        <dbReference type="EMBL" id="VDN33091.1"/>
    </source>
</evidence>
<dbReference type="Gene3D" id="1.10.238.10">
    <property type="entry name" value="EF-hand"/>
    <property type="match status" value="2"/>
</dbReference>
<dbReference type="SUPFAM" id="SSF47473">
    <property type="entry name" value="EF-hand"/>
    <property type="match status" value="1"/>
</dbReference>
<dbReference type="PANTHER" id="PTHR10827">
    <property type="entry name" value="RETICULOCALBIN"/>
    <property type="match status" value="1"/>
</dbReference>
<proteinExistence type="predicted"/>
<reference evidence="5 6" key="2">
    <citation type="submission" date="2018-11" db="EMBL/GenBank/DDBJ databases">
        <authorList>
            <consortium name="Pathogen Informatics"/>
        </authorList>
    </citation>
    <scope>NUCLEOTIDE SEQUENCE [LARGE SCALE GENOMIC DNA]</scope>
</reference>
<dbReference type="AlphaFoldDB" id="A0A183EDN2"/>
<keyword evidence="2" id="KW-0677">Repeat</keyword>
<dbReference type="InterPro" id="IPR011992">
    <property type="entry name" value="EF-hand-dom_pair"/>
</dbReference>
<protein>
    <submittedName>
        <fullName evidence="7">Calmodulin</fullName>
    </submittedName>
</protein>
<dbReference type="InterPro" id="IPR002048">
    <property type="entry name" value="EF_hand_dom"/>
</dbReference>
<keyword evidence="3" id="KW-0106">Calcium</keyword>
<organism evidence="7">
    <name type="scientific">Gongylonema pulchrum</name>
    <dbReference type="NCBI Taxonomy" id="637853"/>
    <lineage>
        <taxon>Eukaryota</taxon>
        <taxon>Metazoa</taxon>
        <taxon>Ecdysozoa</taxon>
        <taxon>Nematoda</taxon>
        <taxon>Chromadorea</taxon>
        <taxon>Rhabditida</taxon>
        <taxon>Spirurina</taxon>
        <taxon>Spiruromorpha</taxon>
        <taxon>Spiruroidea</taxon>
        <taxon>Gongylonematidae</taxon>
        <taxon>Gongylonema</taxon>
    </lineage>
</organism>
<dbReference type="PANTHER" id="PTHR10827:SF98">
    <property type="entry name" value="45 KDA CALCIUM-BINDING PROTEIN"/>
    <property type="match status" value="1"/>
</dbReference>
<sequence>VRFDEIDTDQDGRVTYAELERWYKRSAETSNTDASKLKSYFQQYDKNRNGALSIAEFVPMALLLMRKPIRQSEQLFKRVDKNGDGAITPTEALDSGNVGISKEVIDGIFQVADFNHDGKITLNEFSSIIDSDPNIGQPKTQHFHLPDTAVPDLSILFCTPPVIIDSLFDVCARPLQK</sequence>